<accession>A0A0W0XHB0</accession>
<sequence>MFVVRNVVRTARNLAPALGVGMWNLLSRGVSSEPLFAEVESTPLADERRRFPSTAVNLFQPPVIAGIYPWASLPFSYSQTQPLPLPEESQSTAVSTSRGISFTPTEVEAIRRETLPLPLMRFNRLPIMPQGLHAAMLFYPYLPAMAYSPATWLLMPLLRLPRTPMPMPLYRPLSSSDAPESDDLLVTEEEPAMHESELTELSSSMQPLQQRTISMNQETIDRLLANPALLQKLMRSGQLSISPVLGTTALETTPPAFRVKLFGYSTVGELVGTPPVLRFAGGASVSLPKLSAALTGLPEAQAYFGNELALLSSSDAPTFVWPLTTSGQSGIWSSTLFIDPTILDDMLQRQDIWQGFLNSGQLLISPVPGTTVLDAPSALSLTIFGYPTMARATDLSLQPPALQLTGGAVIPLSGKTLALPGIPNASPYPSVKASPHLVVASQGPLREAMPLALEPAVPQVTPKHATPFMRRSVASPGQSFTPPGHAPIKPFTAPPYKPTVVTPDERVAPPPVIPAPNHPLPASDDHFRHQFTTLDKTTRRVSHARVKKAVEEVKRTVTALHEAGEDPQRLADEVDKTTQLLTAAPGKQRDELRQDYERHGAELQKHPSRLWQALGVAMMVLGAAIAAIGIVAIVGTMGIGTAPGIGMTVGGTALLAAGIGLFAANTRKSSPTANPEDTPDNTPEMGKR</sequence>
<reference evidence="3 4" key="1">
    <citation type="submission" date="2015-11" db="EMBL/GenBank/DDBJ databases">
        <title>Genomic analysis of 38 Legionella species identifies large and diverse effector repertoires.</title>
        <authorList>
            <person name="Burstein D."/>
            <person name="Amaro F."/>
            <person name="Zusman T."/>
            <person name="Lifshitz Z."/>
            <person name="Cohen O."/>
            <person name="Gilbert J.A."/>
            <person name="Pupko T."/>
            <person name="Shuman H.A."/>
            <person name="Segal G."/>
        </authorList>
    </citation>
    <scope>NUCLEOTIDE SEQUENCE [LARGE SCALE GENOMIC DNA]</scope>
    <source>
        <strain evidence="3 4">Oak Ridge-10</strain>
    </source>
</reference>
<keyword evidence="2" id="KW-0472">Membrane</keyword>
<protein>
    <recommendedName>
        <fullName evidence="5">Transmembrane protein</fullName>
    </recommendedName>
</protein>
<keyword evidence="2" id="KW-0812">Transmembrane</keyword>
<evidence type="ECO:0008006" key="5">
    <source>
        <dbReference type="Google" id="ProtNLM"/>
    </source>
</evidence>
<gene>
    <name evidence="3" type="ORF">Loak_0500</name>
</gene>
<keyword evidence="2" id="KW-1133">Transmembrane helix</keyword>
<evidence type="ECO:0000313" key="4">
    <source>
        <dbReference type="Proteomes" id="UP000054858"/>
    </source>
</evidence>
<feature type="region of interest" description="Disordered" evidence="1">
    <location>
        <begin position="666"/>
        <end position="688"/>
    </location>
</feature>
<feature type="transmembrane region" description="Helical" evidence="2">
    <location>
        <begin position="613"/>
        <end position="639"/>
    </location>
</feature>
<evidence type="ECO:0000313" key="3">
    <source>
        <dbReference type="EMBL" id="KTD43950.1"/>
    </source>
</evidence>
<proteinExistence type="predicted"/>
<feature type="transmembrane region" description="Helical" evidence="2">
    <location>
        <begin position="645"/>
        <end position="664"/>
    </location>
</feature>
<dbReference type="RefSeq" id="WP_025385257.1">
    <property type="nucleotide sequence ID" value="NZ_LCUA01000022.1"/>
</dbReference>
<evidence type="ECO:0000256" key="1">
    <source>
        <dbReference type="SAM" id="MobiDB-lite"/>
    </source>
</evidence>
<name>A0A0W0XHB0_9GAMM</name>
<comment type="caution">
    <text evidence="3">The sequence shown here is derived from an EMBL/GenBank/DDBJ whole genome shotgun (WGS) entry which is preliminary data.</text>
</comment>
<organism evidence="3 4">
    <name type="scientific">Legionella oakridgensis</name>
    <dbReference type="NCBI Taxonomy" id="29423"/>
    <lineage>
        <taxon>Bacteria</taxon>
        <taxon>Pseudomonadati</taxon>
        <taxon>Pseudomonadota</taxon>
        <taxon>Gammaproteobacteria</taxon>
        <taxon>Legionellales</taxon>
        <taxon>Legionellaceae</taxon>
        <taxon>Legionella</taxon>
    </lineage>
</organism>
<dbReference type="PATRIC" id="fig|29423.5.peg.517"/>
<dbReference type="EMBL" id="LNYP01000006">
    <property type="protein sequence ID" value="KTD43950.1"/>
    <property type="molecule type" value="Genomic_DNA"/>
</dbReference>
<evidence type="ECO:0000256" key="2">
    <source>
        <dbReference type="SAM" id="Phobius"/>
    </source>
</evidence>
<feature type="transmembrane region" description="Helical" evidence="2">
    <location>
        <begin position="138"/>
        <end position="158"/>
    </location>
</feature>
<feature type="compositionally biased region" description="Polar residues" evidence="1">
    <location>
        <begin position="666"/>
        <end position="675"/>
    </location>
</feature>
<dbReference type="Proteomes" id="UP000054858">
    <property type="component" value="Unassembled WGS sequence"/>
</dbReference>
<dbReference type="AlphaFoldDB" id="A0A0W0XHB0"/>